<dbReference type="OrthoDB" id="7336028at2"/>
<dbReference type="InterPro" id="IPR017871">
    <property type="entry name" value="ABC_transporter-like_CS"/>
</dbReference>
<dbReference type="EMBL" id="VDUZ01000005">
    <property type="protein sequence ID" value="TXL79612.1"/>
    <property type="molecule type" value="Genomic_DNA"/>
</dbReference>
<gene>
    <name evidence="6" type="ORF">FHP25_06680</name>
</gene>
<keyword evidence="4 6" id="KW-0067">ATP-binding</keyword>
<evidence type="ECO:0000259" key="5">
    <source>
        <dbReference type="PROSITE" id="PS50893"/>
    </source>
</evidence>
<dbReference type="GO" id="GO:0016887">
    <property type="term" value="F:ATP hydrolysis activity"/>
    <property type="evidence" value="ECO:0007669"/>
    <property type="project" value="InterPro"/>
</dbReference>
<evidence type="ECO:0000256" key="1">
    <source>
        <dbReference type="ARBA" id="ARBA00005417"/>
    </source>
</evidence>
<protein>
    <submittedName>
        <fullName evidence="6">ABC transporter ATP-binding protein</fullName>
    </submittedName>
</protein>
<dbReference type="SUPFAM" id="SSF52540">
    <property type="entry name" value="P-loop containing nucleoside triphosphate hydrolases"/>
    <property type="match status" value="1"/>
</dbReference>
<name>A0A5C8PT09_9HYPH</name>
<dbReference type="InterPro" id="IPR003593">
    <property type="entry name" value="AAA+_ATPase"/>
</dbReference>
<keyword evidence="7" id="KW-1185">Reference proteome</keyword>
<comment type="caution">
    <text evidence="6">The sequence shown here is derived from an EMBL/GenBank/DDBJ whole genome shotgun (WGS) entry which is preliminary data.</text>
</comment>
<keyword evidence="2" id="KW-0813">Transport</keyword>
<reference evidence="6 7" key="1">
    <citation type="submission" date="2019-06" db="EMBL/GenBank/DDBJ databases">
        <title>New taxonomy in bacterial strain CC-CFT640, isolated from vineyard.</title>
        <authorList>
            <person name="Lin S.-Y."/>
            <person name="Tsai C.-F."/>
            <person name="Young C.-C."/>
        </authorList>
    </citation>
    <scope>NUCLEOTIDE SEQUENCE [LARGE SCALE GENOMIC DNA]</scope>
    <source>
        <strain evidence="6 7">CC-CFT640</strain>
    </source>
</reference>
<accession>A0A5C8PT09</accession>
<dbReference type="CDD" id="cd03293">
    <property type="entry name" value="ABC_NrtD_SsuB_transporters"/>
    <property type="match status" value="1"/>
</dbReference>
<dbReference type="PROSITE" id="PS00211">
    <property type="entry name" value="ABC_TRANSPORTER_1"/>
    <property type="match status" value="1"/>
</dbReference>
<dbReference type="Proteomes" id="UP000321638">
    <property type="component" value="Unassembled WGS sequence"/>
</dbReference>
<dbReference type="InterPro" id="IPR027417">
    <property type="entry name" value="P-loop_NTPase"/>
</dbReference>
<evidence type="ECO:0000256" key="2">
    <source>
        <dbReference type="ARBA" id="ARBA00022448"/>
    </source>
</evidence>
<dbReference type="PROSITE" id="PS50893">
    <property type="entry name" value="ABC_TRANSPORTER_2"/>
    <property type="match status" value="1"/>
</dbReference>
<evidence type="ECO:0000256" key="4">
    <source>
        <dbReference type="ARBA" id="ARBA00022840"/>
    </source>
</evidence>
<dbReference type="Gene3D" id="3.40.50.300">
    <property type="entry name" value="P-loop containing nucleotide triphosphate hydrolases"/>
    <property type="match status" value="1"/>
</dbReference>
<evidence type="ECO:0000313" key="6">
    <source>
        <dbReference type="EMBL" id="TXL79612.1"/>
    </source>
</evidence>
<sequence length="254" mass="27585">MAQPITISGVSKTFGSGTAGVQALQDVDLEVAAGEFVAIVGASGCGKSTLLRLVGGLAPPTSGRIEIGGKPVVEPSPGIGIVFQTPVLLPWRTVEQNVQLPLVIQRSGDAAQRIQDLLELVGLRGFERRRPYELSGGMQQRVALCRALVTDPSLLLMDEPFGALDALTREQMNLELQRIWLETGKTVLLITHSITEAVMLADRVVVMTPRPGRIREIIEVKLPRPRDFSALRDAAFHEACERIRMLMNASGFVE</sequence>
<dbReference type="InterPro" id="IPR050166">
    <property type="entry name" value="ABC_transporter_ATP-bind"/>
</dbReference>
<comment type="similarity">
    <text evidence="1">Belongs to the ABC transporter superfamily.</text>
</comment>
<dbReference type="AlphaFoldDB" id="A0A5C8PT09"/>
<dbReference type="SMART" id="SM00382">
    <property type="entry name" value="AAA"/>
    <property type="match status" value="1"/>
</dbReference>
<proteinExistence type="inferred from homology"/>
<dbReference type="PANTHER" id="PTHR42788:SF13">
    <property type="entry name" value="ALIPHATIC SULFONATES IMPORT ATP-BINDING PROTEIN SSUB"/>
    <property type="match status" value="1"/>
</dbReference>
<keyword evidence="3" id="KW-0547">Nucleotide-binding</keyword>
<dbReference type="InterPro" id="IPR003439">
    <property type="entry name" value="ABC_transporter-like_ATP-bd"/>
</dbReference>
<dbReference type="PANTHER" id="PTHR42788">
    <property type="entry name" value="TAURINE IMPORT ATP-BINDING PROTEIN-RELATED"/>
    <property type="match status" value="1"/>
</dbReference>
<feature type="domain" description="ABC transporter" evidence="5">
    <location>
        <begin position="5"/>
        <end position="234"/>
    </location>
</feature>
<dbReference type="Pfam" id="PF00005">
    <property type="entry name" value="ABC_tran"/>
    <property type="match status" value="1"/>
</dbReference>
<dbReference type="GO" id="GO:0005524">
    <property type="term" value="F:ATP binding"/>
    <property type="evidence" value="ECO:0007669"/>
    <property type="project" value="UniProtKB-KW"/>
</dbReference>
<evidence type="ECO:0000313" key="7">
    <source>
        <dbReference type="Proteomes" id="UP000321638"/>
    </source>
</evidence>
<organism evidence="6 7">
    <name type="scientific">Vineibacter terrae</name>
    <dbReference type="NCBI Taxonomy" id="2586908"/>
    <lineage>
        <taxon>Bacteria</taxon>
        <taxon>Pseudomonadati</taxon>
        <taxon>Pseudomonadota</taxon>
        <taxon>Alphaproteobacteria</taxon>
        <taxon>Hyphomicrobiales</taxon>
        <taxon>Vineibacter</taxon>
    </lineage>
</organism>
<evidence type="ECO:0000256" key="3">
    <source>
        <dbReference type="ARBA" id="ARBA00022741"/>
    </source>
</evidence>